<dbReference type="AlphaFoldDB" id="A0A165UCJ5"/>
<keyword evidence="3" id="KW-1185">Reference proteome</keyword>
<feature type="compositionally biased region" description="Basic residues" evidence="1">
    <location>
        <begin position="259"/>
        <end position="279"/>
    </location>
</feature>
<name>A0A165UCJ5_9AGAM</name>
<sequence>MASSTYYNSTTLTTRNESWGVDGVPVNVFPESYERTSMSDELPPPWDAQPSARVAQDKEMAPVAKRNAFYVQWQAARTALWGDSVAGSSCHPAQDDPSDEVSQGVLRDGRWTVNHPSVMDYINRTKKEHGFSLSTNLLNFCLPPEDLRLYALVALRMQSYYYWPIWWVMFHAEQKEMTKRVIEMQLRIEQSISVEYVEDDVDAIIHEGHRNMRFKVPDDWLIPSVKASKNREESEERVLKRKRDEAEASREENGPSNRPTKRKRNGPRLTLKKKHRAARKPANVTEGVAASEDDDDKMIDIIGEEPAPRTSVAKNAAAAAALPVVEDASNHKPKTLKVANPPRISARLRAKRTPAVEALPAVQGESPAPALKVDRSSAATVSGSSTAVQTVSGTESTAVASKPRRARRRPAGKVDKEKSTTDWLSGLKAPRELETIEEEPETIELEGGKKSKSAKGKGVAKSSTEDSVDPTQDNMEAIPPTRRGSKAATSTKSNFKGKDAAECSAEASAAQTENNLEAVPPARRSRKAASSTKLIIKINLGVAKASKQASASRTQDDLEAVPPAGRASKAAPKEEATKPEEVAKPEEAARLEEASKPDEEPAVKPAVERSRRSRQKSRKAIEAAESAAQLAKRRSGRKKVATAATAESSK</sequence>
<dbReference type="EMBL" id="KV425559">
    <property type="protein sequence ID" value="KZT27954.1"/>
    <property type="molecule type" value="Genomic_DNA"/>
</dbReference>
<evidence type="ECO:0000256" key="1">
    <source>
        <dbReference type="SAM" id="MobiDB-lite"/>
    </source>
</evidence>
<feature type="compositionally biased region" description="Basic residues" evidence="1">
    <location>
        <begin position="402"/>
        <end position="411"/>
    </location>
</feature>
<reference evidence="2 3" key="1">
    <citation type="journal article" date="2016" name="Mol. Biol. Evol.">
        <title>Comparative Genomics of Early-Diverging Mushroom-Forming Fungi Provides Insights into the Origins of Lignocellulose Decay Capabilities.</title>
        <authorList>
            <person name="Nagy L.G."/>
            <person name="Riley R."/>
            <person name="Tritt A."/>
            <person name="Adam C."/>
            <person name="Daum C."/>
            <person name="Floudas D."/>
            <person name="Sun H."/>
            <person name="Yadav J.S."/>
            <person name="Pangilinan J."/>
            <person name="Larsson K.H."/>
            <person name="Matsuura K."/>
            <person name="Barry K."/>
            <person name="Labutti K."/>
            <person name="Kuo R."/>
            <person name="Ohm R.A."/>
            <person name="Bhattacharya S.S."/>
            <person name="Shirouzu T."/>
            <person name="Yoshinaga Y."/>
            <person name="Martin F.M."/>
            <person name="Grigoriev I.V."/>
            <person name="Hibbett D.S."/>
        </authorList>
    </citation>
    <scope>NUCLEOTIDE SEQUENCE [LARGE SCALE GENOMIC DNA]</scope>
    <source>
        <strain evidence="2 3">HHB14362 ss-1</strain>
    </source>
</reference>
<dbReference type="Proteomes" id="UP000076761">
    <property type="component" value="Unassembled WGS sequence"/>
</dbReference>
<evidence type="ECO:0000313" key="2">
    <source>
        <dbReference type="EMBL" id="KZT27954.1"/>
    </source>
</evidence>
<feature type="region of interest" description="Disordered" evidence="1">
    <location>
        <begin position="231"/>
        <end position="291"/>
    </location>
</feature>
<proteinExistence type="predicted"/>
<protein>
    <submittedName>
        <fullName evidence="2">Uncharacterized protein</fullName>
    </submittedName>
</protein>
<accession>A0A165UCJ5</accession>
<feature type="region of interest" description="Disordered" evidence="1">
    <location>
        <begin position="357"/>
        <end position="650"/>
    </location>
</feature>
<feature type="compositionally biased region" description="Low complexity" evidence="1">
    <location>
        <begin position="376"/>
        <end position="394"/>
    </location>
</feature>
<feature type="compositionally biased region" description="Basic and acidic residues" evidence="1">
    <location>
        <begin position="571"/>
        <end position="610"/>
    </location>
</feature>
<feature type="compositionally biased region" description="Basic residues" evidence="1">
    <location>
        <begin position="631"/>
        <end position="640"/>
    </location>
</feature>
<gene>
    <name evidence="2" type="ORF">NEOLEDRAFT_1176132</name>
</gene>
<dbReference type="InParanoid" id="A0A165UCJ5"/>
<feature type="compositionally biased region" description="Basic and acidic residues" evidence="1">
    <location>
        <begin position="231"/>
        <end position="253"/>
    </location>
</feature>
<evidence type="ECO:0000313" key="3">
    <source>
        <dbReference type="Proteomes" id="UP000076761"/>
    </source>
</evidence>
<organism evidence="2 3">
    <name type="scientific">Neolentinus lepideus HHB14362 ss-1</name>
    <dbReference type="NCBI Taxonomy" id="1314782"/>
    <lineage>
        <taxon>Eukaryota</taxon>
        <taxon>Fungi</taxon>
        <taxon>Dikarya</taxon>
        <taxon>Basidiomycota</taxon>
        <taxon>Agaricomycotina</taxon>
        <taxon>Agaricomycetes</taxon>
        <taxon>Gloeophyllales</taxon>
        <taxon>Gloeophyllaceae</taxon>
        <taxon>Neolentinus</taxon>
    </lineage>
</organism>
<feature type="compositionally biased region" description="Acidic residues" evidence="1">
    <location>
        <begin position="435"/>
        <end position="444"/>
    </location>
</feature>